<keyword evidence="3" id="KW-1185">Reference proteome</keyword>
<dbReference type="PANTHER" id="PTHR30419">
    <property type="entry name" value="HTH-TYPE TRANSCRIPTIONAL REGULATOR YBHD"/>
    <property type="match status" value="1"/>
</dbReference>
<dbReference type="InterPro" id="IPR050950">
    <property type="entry name" value="HTH-type_LysR_regulators"/>
</dbReference>
<dbReference type="PANTHER" id="PTHR30419:SF31">
    <property type="entry name" value="BLR3139 PROTEIN"/>
    <property type="match status" value="1"/>
</dbReference>
<protein>
    <submittedName>
        <fullName evidence="2">LysR substrate-binding domain-containing protein</fullName>
    </submittedName>
</protein>
<dbReference type="SUPFAM" id="SSF53850">
    <property type="entry name" value="Periplasmic binding protein-like II"/>
    <property type="match status" value="1"/>
</dbReference>
<dbReference type="Pfam" id="PF03466">
    <property type="entry name" value="LysR_substrate"/>
    <property type="match status" value="1"/>
</dbReference>
<evidence type="ECO:0000313" key="3">
    <source>
        <dbReference type="Proteomes" id="UP001147700"/>
    </source>
</evidence>
<sequence length="129" mass="13462">MALGVHTEHPLAGPPEVERAALADETFAGGPSNWATRVAAARAFAAAGLERRVALEINDTRTMVEFVRHGVAVAFLAPSFVRDPEGIALISIRDHAPVFETFVAAPSARRLGAAAAALLALAQSRVATP</sequence>
<dbReference type="Proteomes" id="UP001147700">
    <property type="component" value="Unassembled WGS sequence"/>
</dbReference>
<reference evidence="2" key="1">
    <citation type="submission" date="2022-10" db="EMBL/GenBank/DDBJ databases">
        <title>The WGS of Solirubrobacter sp. CPCC 204708.</title>
        <authorList>
            <person name="Jiang Z."/>
        </authorList>
    </citation>
    <scope>NUCLEOTIDE SEQUENCE</scope>
    <source>
        <strain evidence="2">CPCC 204708</strain>
    </source>
</reference>
<evidence type="ECO:0000259" key="1">
    <source>
        <dbReference type="Pfam" id="PF03466"/>
    </source>
</evidence>
<dbReference type="Gene3D" id="3.40.190.290">
    <property type="match status" value="1"/>
</dbReference>
<organism evidence="2 3">
    <name type="scientific">Solirubrobacter deserti</name>
    <dbReference type="NCBI Taxonomy" id="2282478"/>
    <lineage>
        <taxon>Bacteria</taxon>
        <taxon>Bacillati</taxon>
        <taxon>Actinomycetota</taxon>
        <taxon>Thermoleophilia</taxon>
        <taxon>Solirubrobacterales</taxon>
        <taxon>Solirubrobacteraceae</taxon>
        <taxon>Solirubrobacter</taxon>
    </lineage>
</organism>
<dbReference type="EMBL" id="JAPCID010000019">
    <property type="protein sequence ID" value="MDA0138783.1"/>
    <property type="molecule type" value="Genomic_DNA"/>
</dbReference>
<feature type="domain" description="LysR substrate-binding" evidence="1">
    <location>
        <begin position="3"/>
        <end position="125"/>
    </location>
</feature>
<dbReference type="InterPro" id="IPR005119">
    <property type="entry name" value="LysR_subst-bd"/>
</dbReference>
<comment type="caution">
    <text evidence="2">The sequence shown here is derived from an EMBL/GenBank/DDBJ whole genome shotgun (WGS) entry which is preliminary data.</text>
</comment>
<name>A0ABT4RJS9_9ACTN</name>
<proteinExistence type="predicted"/>
<evidence type="ECO:0000313" key="2">
    <source>
        <dbReference type="EMBL" id="MDA0138783.1"/>
    </source>
</evidence>
<gene>
    <name evidence="2" type="ORF">OJ962_14870</name>
</gene>
<accession>A0ABT4RJS9</accession>